<reference evidence="4" key="2">
    <citation type="journal article" date="2013" name="Stand. Genomic Sci.">
        <title>Complete genome sequence of Desulfocapsa sulfexigens, a marine deltaproteobacterium specialized in disproportionating inorganic sulfur compounds.</title>
        <authorList>
            <person name="Finster K.W."/>
            <person name="Kjeldsen K.U."/>
            <person name="Kube M."/>
            <person name="Reinhardt R."/>
            <person name="Mussmann M."/>
            <person name="Amann R."/>
            <person name="Schreiber L."/>
        </authorList>
    </citation>
    <scope>NUCLEOTIDE SEQUENCE [LARGE SCALE GENOMIC DNA]</scope>
    <source>
        <strain evidence="4">DSM 10523 / SB164P1</strain>
    </source>
</reference>
<evidence type="ECO:0000313" key="3">
    <source>
        <dbReference type="EMBL" id="CCH47282.1"/>
    </source>
</evidence>
<gene>
    <name evidence="3" type="ordered locus">BN4_10042</name>
</gene>
<evidence type="ECO:0000259" key="1">
    <source>
        <dbReference type="Pfam" id="PF03445"/>
    </source>
</evidence>
<dbReference type="PATRIC" id="fig|879567.3.peg.47"/>
<dbReference type="InterPro" id="IPR018821">
    <property type="entry name" value="DUF294_put_nucleoTrafse_sb-bd"/>
</dbReference>
<dbReference type="eggNOG" id="COG2905">
    <property type="taxonomic scope" value="Bacteria"/>
</dbReference>
<dbReference type="EMBL" id="FO203427">
    <property type="protein sequence ID" value="CCH47282.1"/>
    <property type="molecule type" value="Genomic_DNA"/>
</dbReference>
<dbReference type="InterPro" id="IPR005105">
    <property type="entry name" value="GlnD_Uridyltrans_N"/>
</dbReference>
<keyword evidence="4" id="KW-1185">Reference proteome</keyword>
<feature type="domain" description="Protein-PII uridylyltransferase N-terminal" evidence="1">
    <location>
        <begin position="46"/>
        <end position="172"/>
    </location>
</feature>
<dbReference type="AlphaFoldDB" id="M1WPT5"/>
<dbReference type="RefSeq" id="WP_015413337.1">
    <property type="nucleotide sequence ID" value="NC_020409.1"/>
</dbReference>
<dbReference type="Pfam" id="PF10335">
    <property type="entry name" value="DUF294_C"/>
    <property type="match status" value="1"/>
</dbReference>
<dbReference type="BioCyc" id="DPIE1322246:BN4_RS00255-MONOMER"/>
<evidence type="ECO:0000313" key="4">
    <source>
        <dbReference type="Proteomes" id="UP000011724"/>
    </source>
</evidence>
<evidence type="ECO:0000259" key="2">
    <source>
        <dbReference type="Pfam" id="PF10335"/>
    </source>
</evidence>
<feature type="domain" description="DUF294" evidence="2">
    <location>
        <begin position="214"/>
        <end position="352"/>
    </location>
</feature>
<protein>
    <submittedName>
        <fullName evidence="3">Uncharacterized protein</fullName>
    </submittedName>
</protein>
<proteinExistence type="predicted"/>
<dbReference type="Pfam" id="PF03445">
    <property type="entry name" value="DUF294"/>
    <property type="match status" value="1"/>
</dbReference>
<dbReference type="HOGENOM" id="CLU_027866_2_1_7"/>
<dbReference type="Proteomes" id="UP000011724">
    <property type="component" value="Chromosome"/>
</dbReference>
<dbReference type="GO" id="GO:0008773">
    <property type="term" value="F:[protein-PII] uridylyltransferase activity"/>
    <property type="evidence" value="ECO:0007669"/>
    <property type="project" value="InterPro"/>
</dbReference>
<dbReference type="CDD" id="cd05401">
    <property type="entry name" value="NT_GlnE_GlnD_like"/>
    <property type="match status" value="1"/>
</dbReference>
<name>M1WPT5_PSEP2</name>
<sequence>MDTFDSGRSGERTSVNGRFVSFIEFDDISEMVCSGNWGVLCARRYELVQQGAECEASAEEVCKQLSAFNRSVIRAVLEMHSEDAPWLAQCTFMEFGSGGRDEQILGSDQDNGLLLHTFVDRDHLEQVTQSIVVSLDAAGLPLCGGEVMVNNVEWRGDFDTWCHRLIGWLSNPIEKGPWQSGLIFDFKAVFGSEPEVVRLREKVWEYVRTKPVTLSLLIGELTEYRLPLSFWGAFITEKEGPWQGCLNLKKSILTHIIKSIRILALKYGLHSHNTCDRLRLLVGAGHIERHLGEHLLKAWEFLQGKRLEIGLSCFRHSIPYHGYLDPSVLDGEGETQLKETIHTVAKFVERVQAGDGL</sequence>
<reference evidence="3 4" key="1">
    <citation type="journal article" date="2013" name="PLoS ONE">
        <title>The first genomic and proteomic characterization of a deep-sea sulfate reducer: insights into the piezophilic lifestyle of Desulfovibrio piezophilus.</title>
        <authorList>
            <person name="Pradel N."/>
            <person name="Ji B."/>
            <person name="Gimenez G."/>
            <person name="Talla E."/>
            <person name="Lenoble P."/>
            <person name="Garel M."/>
            <person name="Tamburini C."/>
            <person name="Fourquet P."/>
            <person name="Lebrun R."/>
            <person name="Bertin P."/>
            <person name="Denis Y."/>
            <person name="Pophillat M."/>
            <person name="Barbe V."/>
            <person name="Ollivier B."/>
            <person name="Dolla A."/>
        </authorList>
    </citation>
    <scope>NUCLEOTIDE SEQUENCE [LARGE SCALE GENOMIC DNA]</scope>
    <source>
        <strain evidence="4">DSM 10523 / SB164P1</strain>
    </source>
</reference>
<accession>M1WPT5</accession>
<dbReference type="KEGG" id="dpi:BN4_10042"/>
<dbReference type="STRING" id="1322246.BN4_10042"/>
<organism evidence="3 4">
    <name type="scientific">Pseudodesulfovibrio piezophilus (strain DSM 21447 / JCM 15486 / C1TLV30)</name>
    <name type="common">Desulfovibrio piezophilus</name>
    <dbReference type="NCBI Taxonomy" id="1322246"/>
    <lineage>
        <taxon>Bacteria</taxon>
        <taxon>Pseudomonadati</taxon>
        <taxon>Thermodesulfobacteriota</taxon>
        <taxon>Desulfovibrionia</taxon>
        <taxon>Desulfovibrionales</taxon>
        <taxon>Desulfovibrionaceae</taxon>
    </lineage>
</organism>